<dbReference type="PROSITE" id="PS51892">
    <property type="entry name" value="SUBTILASE"/>
    <property type="match status" value="1"/>
</dbReference>
<name>A0A7J9I6U7_9ROSI</name>
<evidence type="ECO:0000256" key="3">
    <source>
        <dbReference type="PROSITE-ProRule" id="PRU01240"/>
    </source>
</evidence>
<gene>
    <name evidence="5" type="ORF">Gohar_019655</name>
</gene>
<dbReference type="Proteomes" id="UP000593560">
    <property type="component" value="Unassembled WGS sequence"/>
</dbReference>
<evidence type="ECO:0000259" key="4">
    <source>
        <dbReference type="Pfam" id="PF00082"/>
    </source>
</evidence>
<dbReference type="GO" id="GO:0004252">
    <property type="term" value="F:serine-type endopeptidase activity"/>
    <property type="evidence" value="ECO:0007669"/>
    <property type="project" value="InterPro"/>
</dbReference>
<evidence type="ECO:0000256" key="2">
    <source>
        <dbReference type="ARBA" id="ARBA00022729"/>
    </source>
</evidence>
<sequence length="114" mass="12514">MSGTSMATAVVAGMLSYIKSFHKYWGIAKIKSAIMISAYPVIKSSNEAVLAMGNGCINPLKAMNPGLVYDISSEEYRRYLLGREGELEYLALMEETIEGEKILGIDLNLPNFSL</sequence>
<dbReference type="Gene3D" id="3.40.50.200">
    <property type="entry name" value="Peptidase S8/S53 domain"/>
    <property type="match status" value="1"/>
</dbReference>
<dbReference type="InterPro" id="IPR000209">
    <property type="entry name" value="Peptidase_S8/S53_dom"/>
</dbReference>
<keyword evidence="2" id="KW-0732">Signal</keyword>
<feature type="non-terminal residue" evidence="5">
    <location>
        <position position="114"/>
    </location>
</feature>
<evidence type="ECO:0000256" key="1">
    <source>
        <dbReference type="ARBA" id="ARBA00011073"/>
    </source>
</evidence>
<dbReference type="InterPro" id="IPR045051">
    <property type="entry name" value="SBT"/>
</dbReference>
<dbReference type="AlphaFoldDB" id="A0A7J9I6U7"/>
<feature type="domain" description="Peptidase S8/S53" evidence="4">
    <location>
        <begin position="1"/>
        <end position="43"/>
    </location>
</feature>
<evidence type="ECO:0000313" key="5">
    <source>
        <dbReference type="EMBL" id="MBA0817628.1"/>
    </source>
</evidence>
<comment type="caution">
    <text evidence="5">The sequence shown here is derived from an EMBL/GenBank/DDBJ whole genome shotgun (WGS) entry which is preliminary data.</text>
</comment>
<reference evidence="5 6" key="1">
    <citation type="journal article" date="2019" name="Genome Biol. Evol.">
        <title>Insights into the evolution of the New World diploid cottons (Gossypium, subgenus Houzingenia) based on genome sequencing.</title>
        <authorList>
            <person name="Grover C.E."/>
            <person name="Arick M.A. 2nd"/>
            <person name="Thrash A."/>
            <person name="Conover J.L."/>
            <person name="Sanders W.S."/>
            <person name="Peterson D.G."/>
            <person name="Frelichowski J.E."/>
            <person name="Scheffler J.A."/>
            <person name="Scheffler B.E."/>
            <person name="Wendel J.F."/>
        </authorList>
    </citation>
    <scope>NUCLEOTIDE SEQUENCE [LARGE SCALE GENOMIC DNA]</scope>
    <source>
        <strain evidence="5">0</strain>
        <tissue evidence="5">Leaf</tissue>
    </source>
</reference>
<protein>
    <recommendedName>
        <fullName evidence="4">Peptidase S8/S53 domain-containing protein</fullName>
    </recommendedName>
</protein>
<dbReference type="PANTHER" id="PTHR10795">
    <property type="entry name" value="PROPROTEIN CONVERTASE SUBTILISIN/KEXIN"/>
    <property type="match status" value="1"/>
</dbReference>
<comment type="caution">
    <text evidence="3">Lacks conserved residue(s) required for the propagation of feature annotation.</text>
</comment>
<dbReference type="InterPro" id="IPR036852">
    <property type="entry name" value="Peptidase_S8/S53_dom_sf"/>
</dbReference>
<evidence type="ECO:0000313" key="6">
    <source>
        <dbReference type="Proteomes" id="UP000593560"/>
    </source>
</evidence>
<dbReference type="GO" id="GO:0006508">
    <property type="term" value="P:proteolysis"/>
    <property type="evidence" value="ECO:0007669"/>
    <property type="project" value="InterPro"/>
</dbReference>
<proteinExistence type="inferred from homology"/>
<comment type="similarity">
    <text evidence="1 3">Belongs to the peptidase S8 family.</text>
</comment>
<organism evidence="5 6">
    <name type="scientific">Gossypium harknessii</name>
    <dbReference type="NCBI Taxonomy" id="34285"/>
    <lineage>
        <taxon>Eukaryota</taxon>
        <taxon>Viridiplantae</taxon>
        <taxon>Streptophyta</taxon>
        <taxon>Embryophyta</taxon>
        <taxon>Tracheophyta</taxon>
        <taxon>Spermatophyta</taxon>
        <taxon>Magnoliopsida</taxon>
        <taxon>eudicotyledons</taxon>
        <taxon>Gunneridae</taxon>
        <taxon>Pentapetalae</taxon>
        <taxon>rosids</taxon>
        <taxon>malvids</taxon>
        <taxon>Malvales</taxon>
        <taxon>Malvaceae</taxon>
        <taxon>Malvoideae</taxon>
        <taxon>Gossypium</taxon>
    </lineage>
</organism>
<dbReference type="Pfam" id="PF00082">
    <property type="entry name" value="Peptidase_S8"/>
    <property type="match status" value="1"/>
</dbReference>
<dbReference type="SUPFAM" id="SSF52743">
    <property type="entry name" value="Subtilisin-like"/>
    <property type="match status" value="1"/>
</dbReference>
<dbReference type="EMBL" id="JABFAD010065345">
    <property type="protein sequence ID" value="MBA0817628.1"/>
    <property type="molecule type" value="Genomic_DNA"/>
</dbReference>
<accession>A0A7J9I6U7</accession>
<keyword evidence="6" id="KW-1185">Reference proteome</keyword>